<dbReference type="GeneID" id="67453386"/>
<reference evidence="1 2" key="1">
    <citation type="submission" date="2019-06" db="EMBL/GenBank/DDBJ databases">
        <title>Pantoea dispersa Assembly.</title>
        <authorList>
            <person name="Wang J."/>
        </authorList>
    </citation>
    <scope>NUCLEOTIDE SEQUENCE [LARGE SCALE GENOMIC DNA]</scope>
    <source>
        <strain evidence="2">bio</strain>
    </source>
</reference>
<keyword evidence="2" id="KW-1185">Reference proteome</keyword>
<dbReference type="EMBL" id="VICF01000003">
    <property type="protein sequence ID" value="TQC74792.1"/>
    <property type="molecule type" value="Genomic_DNA"/>
</dbReference>
<protein>
    <submittedName>
        <fullName evidence="1">Uncharacterized protein</fullName>
    </submittedName>
</protein>
<accession>A0ABY2ZXU5</accession>
<gene>
    <name evidence="1" type="ORF">FK492_09800</name>
</gene>
<evidence type="ECO:0000313" key="1">
    <source>
        <dbReference type="EMBL" id="TQC74792.1"/>
    </source>
</evidence>
<evidence type="ECO:0000313" key="2">
    <source>
        <dbReference type="Proteomes" id="UP000319715"/>
    </source>
</evidence>
<sequence length="81" mass="9017">MTTVATERKKFVTPAAAFQVNPAAIVGRFAAHYSARHQQNTGFFAPLTTLGGWRLPGLFSNALHKCKNEFSRRRKAGQRNN</sequence>
<name>A0ABY2ZXU5_9GAMM</name>
<dbReference type="RefSeq" id="WP_125309290.1">
    <property type="nucleotide sequence ID" value="NZ_CP074350.1"/>
</dbReference>
<dbReference type="Proteomes" id="UP000319715">
    <property type="component" value="Unassembled WGS sequence"/>
</dbReference>
<comment type="caution">
    <text evidence="1">The sequence shown here is derived from an EMBL/GenBank/DDBJ whole genome shotgun (WGS) entry which is preliminary data.</text>
</comment>
<organism evidence="1 2">
    <name type="scientific">Pantoea dispersa</name>
    <dbReference type="NCBI Taxonomy" id="59814"/>
    <lineage>
        <taxon>Bacteria</taxon>
        <taxon>Pseudomonadati</taxon>
        <taxon>Pseudomonadota</taxon>
        <taxon>Gammaproteobacteria</taxon>
        <taxon>Enterobacterales</taxon>
        <taxon>Erwiniaceae</taxon>
        <taxon>Pantoea</taxon>
    </lineage>
</organism>
<proteinExistence type="predicted"/>